<reference evidence="13" key="1">
    <citation type="submission" date="2016-10" db="EMBL/GenBank/DDBJ databases">
        <authorList>
            <person name="Varghese N."/>
            <person name="Submissions S."/>
        </authorList>
    </citation>
    <scope>NUCLEOTIDE SEQUENCE [LARGE SCALE GENOMIC DNA]</scope>
    <source>
        <strain evidence="13">JCM 10271</strain>
    </source>
</reference>
<protein>
    <recommendedName>
        <fullName evidence="8">Regulator of SigK</fullName>
    </recommendedName>
    <alternativeName>
        <fullName evidence="7">Sigma-K anti-sigma factor RskA</fullName>
    </alternativeName>
</protein>
<feature type="region of interest" description="Disordered" evidence="9">
    <location>
        <begin position="209"/>
        <end position="238"/>
    </location>
</feature>
<keyword evidence="5 10" id="KW-1133">Transmembrane helix</keyword>
<dbReference type="PANTHER" id="PTHR37461">
    <property type="entry name" value="ANTI-SIGMA-K FACTOR RSKA"/>
    <property type="match status" value="1"/>
</dbReference>
<name>A0A1I5ZHS5_9RHOB</name>
<evidence type="ECO:0000256" key="8">
    <source>
        <dbReference type="ARBA" id="ARBA00030803"/>
    </source>
</evidence>
<evidence type="ECO:0000256" key="1">
    <source>
        <dbReference type="ARBA" id="ARBA00004167"/>
    </source>
</evidence>
<dbReference type="PANTHER" id="PTHR37461:SF1">
    <property type="entry name" value="ANTI-SIGMA-K FACTOR RSKA"/>
    <property type="match status" value="1"/>
</dbReference>
<evidence type="ECO:0000256" key="6">
    <source>
        <dbReference type="ARBA" id="ARBA00023136"/>
    </source>
</evidence>
<evidence type="ECO:0000256" key="2">
    <source>
        <dbReference type="ARBA" id="ARBA00004236"/>
    </source>
</evidence>
<comment type="subcellular location">
    <subcellularLocation>
        <location evidence="2">Cell membrane</location>
    </subcellularLocation>
    <subcellularLocation>
        <location evidence="1">Membrane</location>
        <topology evidence="1">Single-pass membrane protein</topology>
    </subcellularLocation>
</comment>
<keyword evidence="3" id="KW-1003">Cell membrane</keyword>
<evidence type="ECO:0000256" key="10">
    <source>
        <dbReference type="SAM" id="Phobius"/>
    </source>
</evidence>
<dbReference type="Proteomes" id="UP000243106">
    <property type="component" value="Unassembled WGS sequence"/>
</dbReference>
<evidence type="ECO:0000256" key="5">
    <source>
        <dbReference type="ARBA" id="ARBA00022989"/>
    </source>
</evidence>
<dbReference type="InterPro" id="IPR018764">
    <property type="entry name" value="RskA_C"/>
</dbReference>
<dbReference type="GO" id="GO:0005886">
    <property type="term" value="C:plasma membrane"/>
    <property type="evidence" value="ECO:0007669"/>
    <property type="project" value="UniProtKB-SubCell"/>
</dbReference>
<evidence type="ECO:0000313" key="12">
    <source>
        <dbReference type="EMBL" id="SFQ56039.1"/>
    </source>
</evidence>
<dbReference type="STRING" id="93684.SAMN05421853_11050"/>
<dbReference type="Pfam" id="PF10099">
    <property type="entry name" value="RskA_C"/>
    <property type="match status" value="1"/>
</dbReference>
<evidence type="ECO:0000256" key="3">
    <source>
        <dbReference type="ARBA" id="ARBA00022475"/>
    </source>
</evidence>
<dbReference type="InterPro" id="IPR051474">
    <property type="entry name" value="Anti-sigma-K/W_factor"/>
</dbReference>
<dbReference type="Gene3D" id="1.10.10.1320">
    <property type="entry name" value="Anti-sigma factor, zinc-finger domain"/>
    <property type="match status" value="1"/>
</dbReference>
<evidence type="ECO:0000259" key="11">
    <source>
        <dbReference type="Pfam" id="PF10099"/>
    </source>
</evidence>
<keyword evidence="13" id="KW-1185">Reference proteome</keyword>
<keyword evidence="4 10" id="KW-0812">Transmembrane</keyword>
<sequence length="238" mass="25567">MSDERDDIMPGSPEDDAARAAEYALGLMPEEEIAAFEERLLREPELEATVVSWTEYFASLADALPPVAPPPQLKRRIEALAFGETKDRPWWRSLVPYALGAVAAALFGWAVITTGMLDMGGTTPTYVADLAAEEGSELLVHAGYLEESNEFLIRRDGGTVPEGRDNEMWLVPDDGPPISLGLVPREQGVIGRQVLAEELIPLLEGGTLAVSEEPAGGSPDGTPTEVRAVGPIVPFTDT</sequence>
<dbReference type="AlphaFoldDB" id="A0A1I5ZHS5"/>
<feature type="transmembrane region" description="Helical" evidence="10">
    <location>
        <begin position="94"/>
        <end position="112"/>
    </location>
</feature>
<evidence type="ECO:0000256" key="4">
    <source>
        <dbReference type="ARBA" id="ARBA00022692"/>
    </source>
</evidence>
<keyword evidence="6 10" id="KW-0472">Membrane</keyword>
<feature type="domain" description="Anti-sigma K factor RskA C-terminal" evidence="11">
    <location>
        <begin position="101"/>
        <end position="224"/>
    </location>
</feature>
<dbReference type="RefSeq" id="WP_093013473.1">
    <property type="nucleotide sequence ID" value="NZ_FOXV01000010.1"/>
</dbReference>
<evidence type="ECO:0000313" key="13">
    <source>
        <dbReference type="Proteomes" id="UP000243106"/>
    </source>
</evidence>
<dbReference type="InterPro" id="IPR041916">
    <property type="entry name" value="Anti_sigma_zinc_sf"/>
</dbReference>
<proteinExistence type="predicted"/>
<gene>
    <name evidence="12" type="ORF">SAMN05421853_11050</name>
</gene>
<organism evidence="12 13">
    <name type="scientific">Roseivivax halotolerans</name>
    <dbReference type="NCBI Taxonomy" id="93684"/>
    <lineage>
        <taxon>Bacteria</taxon>
        <taxon>Pseudomonadati</taxon>
        <taxon>Pseudomonadota</taxon>
        <taxon>Alphaproteobacteria</taxon>
        <taxon>Rhodobacterales</taxon>
        <taxon>Roseobacteraceae</taxon>
        <taxon>Roseivivax</taxon>
    </lineage>
</organism>
<evidence type="ECO:0000256" key="7">
    <source>
        <dbReference type="ARBA" id="ARBA00029829"/>
    </source>
</evidence>
<dbReference type="GO" id="GO:0006417">
    <property type="term" value="P:regulation of translation"/>
    <property type="evidence" value="ECO:0007669"/>
    <property type="project" value="TreeGrafter"/>
</dbReference>
<dbReference type="GO" id="GO:0016989">
    <property type="term" value="F:sigma factor antagonist activity"/>
    <property type="evidence" value="ECO:0007669"/>
    <property type="project" value="TreeGrafter"/>
</dbReference>
<evidence type="ECO:0000256" key="9">
    <source>
        <dbReference type="SAM" id="MobiDB-lite"/>
    </source>
</evidence>
<dbReference type="EMBL" id="FOXV01000010">
    <property type="protein sequence ID" value="SFQ56039.1"/>
    <property type="molecule type" value="Genomic_DNA"/>
</dbReference>
<accession>A0A1I5ZHS5</accession>